<evidence type="ECO:0000256" key="5">
    <source>
        <dbReference type="ARBA" id="ARBA00022827"/>
    </source>
</evidence>
<evidence type="ECO:0000256" key="2">
    <source>
        <dbReference type="ARBA" id="ARBA00008147"/>
    </source>
</evidence>
<evidence type="ECO:0000256" key="4">
    <source>
        <dbReference type="ARBA" id="ARBA00022630"/>
    </source>
</evidence>
<reference evidence="9" key="1">
    <citation type="submission" date="2021-02" db="EMBL/GenBank/DDBJ databases">
        <authorList>
            <person name="Nowell W R."/>
        </authorList>
    </citation>
    <scope>NUCLEOTIDE SEQUENCE</scope>
</reference>
<evidence type="ECO:0000313" key="9">
    <source>
        <dbReference type="EMBL" id="CAF1350831.1"/>
    </source>
</evidence>
<evidence type="ECO:0000259" key="7">
    <source>
        <dbReference type="Pfam" id="PF07992"/>
    </source>
</evidence>
<accession>A0A815HDA8</accession>
<feature type="domain" description="NADH-rubredoxin oxidoreductase C-terminal" evidence="8">
    <location>
        <begin position="401"/>
        <end position="466"/>
    </location>
</feature>
<dbReference type="Pfam" id="PF07992">
    <property type="entry name" value="Pyr_redox_2"/>
    <property type="match status" value="2"/>
</dbReference>
<dbReference type="AlphaFoldDB" id="A0A815HDA8"/>
<dbReference type="InterPro" id="IPR036188">
    <property type="entry name" value="FAD/NAD-bd_sf"/>
</dbReference>
<organism evidence="9 11">
    <name type="scientific">Adineta steineri</name>
    <dbReference type="NCBI Taxonomy" id="433720"/>
    <lineage>
        <taxon>Eukaryota</taxon>
        <taxon>Metazoa</taxon>
        <taxon>Spiralia</taxon>
        <taxon>Gnathifera</taxon>
        <taxon>Rotifera</taxon>
        <taxon>Eurotatoria</taxon>
        <taxon>Bdelloidea</taxon>
        <taxon>Adinetida</taxon>
        <taxon>Adinetidae</taxon>
        <taxon>Adineta</taxon>
    </lineage>
</organism>
<dbReference type="Gene3D" id="3.50.50.60">
    <property type="entry name" value="FAD/NAD(P)-binding domain"/>
    <property type="match status" value="3"/>
</dbReference>
<dbReference type="InterPro" id="IPR016156">
    <property type="entry name" value="FAD/NAD-linked_Rdtase_dimer_sf"/>
</dbReference>
<dbReference type="InterPro" id="IPR023753">
    <property type="entry name" value="FAD/NAD-binding_dom"/>
</dbReference>
<dbReference type="Proteomes" id="UP000663844">
    <property type="component" value="Unassembled WGS sequence"/>
</dbReference>
<evidence type="ECO:0000259" key="8">
    <source>
        <dbReference type="Pfam" id="PF18267"/>
    </source>
</evidence>
<proteinExistence type="inferred from homology"/>
<dbReference type="EMBL" id="CAJNOG010000752">
    <property type="protein sequence ID" value="CAF1350831.1"/>
    <property type="molecule type" value="Genomic_DNA"/>
</dbReference>
<dbReference type="SUPFAM" id="SSF51905">
    <property type="entry name" value="FAD/NAD(P)-binding domain"/>
    <property type="match status" value="1"/>
</dbReference>
<dbReference type="InterPro" id="IPR050260">
    <property type="entry name" value="FAD-bd_OxRdtase"/>
</dbReference>
<dbReference type="EMBL" id="CAJOAZ010000078">
    <property type="protein sequence ID" value="CAF3520613.1"/>
    <property type="molecule type" value="Genomic_DNA"/>
</dbReference>
<comment type="cofactor">
    <cofactor evidence="1">
        <name>FAD</name>
        <dbReference type="ChEBI" id="CHEBI:57692"/>
    </cofactor>
</comment>
<evidence type="ECO:0000313" key="10">
    <source>
        <dbReference type="EMBL" id="CAF3520613.1"/>
    </source>
</evidence>
<comment type="similarity">
    <text evidence="2">Belongs to the class-I pyridine nucleotide-disulfide oxidoreductase family. PYROXD1 subfamily.</text>
</comment>
<evidence type="ECO:0000256" key="6">
    <source>
        <dbReference type="ARBA" id="ARBA00023002"/>
    </source>
</evidence>
<keyword evidence="6" id="KW-0560">Oxidoreductase</keyword>
<feature type="domain" description="FAD/NAD(P)-binding" evidence="7">
    <location>
        <begin position="4"/>
        <end position="186"/>
    </location>
</feature>
<keyword evidence="4" id="KW-0285">Flavoprotein</keyword>
<dbReference type="Pfam" id="PF18267">
    <property type="entry name" value="Rubredoxin_C"/>
    <property type="match status" value="1"/>
</dbReference>
<evidence type="ECO:0000256" key="3">
    <source>
        <dbReference type="ARBA" id="ARBA00018240"/>
    </source>
</evidence>
<dbReference type="PANTHER" id="PTHR43429:SF2">
    <property type="entry name" value="PYRIDINE NUCLEOTIDE-DISULFIDE OXIDOREDUCTASE DOMAIN-CONTAINING PROTEIN 1"/>
    <property type="match status" value="1"/>
</dbReference>
<dbReference type="InterPro" id="IPR041575">
    <property type="entry name" value="Rubredoxin_C"/>
</dbReference>
<sequence>MENYQFVVIGGGISGVTCVESIATFDSTARILLLTGTPLIKAITNYVKVSKFLEEFDIEEKPFSYLAEQYPNLVIKNQVVERLDTDKQIIVCSDNTQIHYDKLCICTGARPKLLSNTNPYVLGIRDTETVESFQKKLLTAKQIVIVGNGGIATELVYEVEHCSVVWAIKDEHISTTFFDEAAARFFLDRIQIVKEKQKLNEKRRKYEVTNQPTNVEISSSNICGGALGPDWAANRSMKGASSESRQVHIEYEVEVKNILTPEQYQQRQHPIENLPASHEEQQWPVYVELTNGKIFGCDFIVSAIGVTPNVEMFLKSANFTLGIDGGLLVDETMRTSIKNIFACGDVCTAGWTLAEHWFQMRLWSQARQMGHYAGKCMLAYAHNEQDSLTMDFCFELFAHTTKFFNMKVVLLGNYHENDMKKYENLIRMTPGEEYIRVTLKDGRVHGCVFIGDTELEETFENLILNQIDVSAFGETLLDPNIDIADYFD</sequence>
<evidence type="ECO:0000313" key="11">
    <source>
        <dbReference type="Proteomes" id="UP000663845"/>
    </source>
</evidence>
<name>A0A815HDA8_9BILA</name>
<keyword evidence="5" id="KW-0274">FAD</keyword>
<dbReference type="PRINTS" id="PR00368">
    <property type="entry name" value="FADPNR"/>
</dbReference>
<dbReference type="SUPFAM" id="SSF51735">
    <property type="entry name" value="NAD(P)-binding Rossmann-fold domains"/>
    <property type="match status" value="1"/>
</dbReference>
<gene>
    <name evidence="9" type="ORF">JYZ213_LOCUS35030</name>
    <name evidence="10" type="ORF">OXD698_LOCUS2401</name>
</gene>
<comment type="caution">
    <text evidence="9">The sequence shown here is derived from an EMBL/GenBank/DDBJ whole genome shotgun (WGS) entry which is preliminary data.</text>
</comment>
<dbReference type="Gene3D" id="3.30.390.30">
    <property type="match status" value="1"/>
</dbReference>
<dbReference type="Proteomes" id="UP000663845">
    <property type="component" value="Unassembled WGS sequence"/>
</dbReference>
<feature type="domain" description="FAD/NAD(P)-binding" evidence="7">
    <location>
        <begin position="284"/>
        <end position="370"/>
    </location>
</feature>
<protein>
    <recommendedName>
        <fullName evidence="3">Pyridine nucleotide-disulfide oxidoreductase domain-containing protein 1</fullName>
    </recommendedName>
</protein>
<evidence type="ECO:0000256" key="1">
    <source>
        <dbReference type="ARBA" id="ARBA00001974"/>
    </source>
</evidence>
<dbReference type="InterPro" id="IPR036291">
    <property type="entry name" value="NAD(P)-bd_dom_sf"/>
</dbReference>
<dbReference type="GO" id="GO:0016491">
    <property type="term" value="F:oxidoreductase activity"/>
    <property type="evidence" value="ECO:0007669"/>
    <property type="project" value="UniProtKB-KW"/>
</dbReference>
<dbReference type="PANTHER" id="PTHR43429">
    <property type="entry name" value="PYRIDINE NUCLEOTIDE-DISULFIDE OXIDOREDUCTASE DOMAIN-CONTAINING"/>
    <property type="match status" value="1"/>
</dbReference>